<proteinExistence type="predicted"/>
<comment type="caution">
    <text evidence="1">The sequence shown here is derived from an EMBL/GenBank/DDBJ whole genome shotgun (WGS) entry which is preliminary data.</text>
</comment>
<name>A0A2K3LX75_TRIPR</name>
<gene>
    <name evidence="1" type="ORF">L195_g039172</name>
</gene>
<reference evidence="1 2" key="1">
    <citation type="journal article" date="2014" name="Am. J. Bot.">
        <title>Genome assembly and annotation for red clover (Trifolium pratense; Fabaceae).</title>
        <authorList>
            <person name="Istvanek J."/>
            <person name="Jaros M."/>
            <person name="Krenek A."/>
            <person name="Repkova J."/>
        </authorList>
    </citation>
    <scope>NUCLEOTIDE SEQUENCE [LARGE SCALE GENOMIC DNA]</scope>
    <source>
        <strain evidence="2">cv. Tatra</strain>
        <tissue evidence="1">Young leaves</tissue>
    </source>
</reference>
<evidence type="ECO:0000313" key="1">
    <source>
        <dbReference type="EMBL" id="PNX83134.1"/>
    </source>
</evidence>
<dbReference type="AlphaFoldDB" id="A0A2K3LX75"/>
<evidence type="ECO:0000313" key="2">
    <source>
        <dbReference type="Proteomes" id="UP000236291"/>
    </source>
</evidence>
<dbReference type="Proteomes" id="UP000236291">
    <property type="component" value="Unassembled WGS sequence"/>
</dbReference>
<dbReference type="EMBL" id="ASHM01043439">
    <property type="protein sequence ID" value="PNX83134.1"/>
    <property type="molecule type" value="Genomic_DNA"/>
</dbReference>
<sequence length="75" mass="8052">REMSSADVKFDDIADIVGGRVNVCIKAKVVRLVKVPGFLSPFETSTIEMVLADEKKPSSGCVSDKEFPASCCSRG</sequence>
<organism evidence="1 2">
    <name type="scientific">Trifolium pratense</name>
    <name type="common">Red clover</name>
    <dbReference type="NCBI Taxonomy" id="57577"/>
    <lineage>
        <taxon>Eukaryota</taxon>
        <taxon>Viridiplantae</taxon>
        <taxon>Streptophyta</taxon>
        <taxon>Embryophyta</taxon>
        <taxon>Tracheophyta</taxon>
        <taxon>Spermatophyta</taxon>
        <taxon>Magnoliopsida</taxon>
        <taxon>eudicotyledons</taxon>
        <taxon>Gunneridae</taxon>
        <taxon>Pentapetalae</taxon>
        <taxon>rosids</taxon>
        <taxon>fabids</taxon>
        <taxon>Fabales</taxon>
        <taxon>Fabaceae</taxon>
        <taxon>Papilionoideae</taxon>
        <taxon>50 kb inversion clade</taxon>
        <taxon>NPAAA clade</taxon>
        <taxon>Hologalegina</taxon>
        <taxon>IRL clade</taxon>
        <taxon>Trifolieae</taxon>
        <taxon>Trifolium</taxon>
    </lineage>
</organism>
<feature type="non-terminal residue" evidence="1">
    <location>
        <position position="1"/>
    </location>
</feature>
<protein>
    <submittedName>
        <fullName evidence="1">Uncharacterized protein</fullName>
    </submittedName>
</protein>
<reference evidence="1 2" key="2">
    <citation type="journal article" date="2017" name="Front. Plant Sci.">
        <title>Gene Classification and Mining of Molecular Markers Useful in Red Clover (Trifolium pratense) Breeding.</title>
        <authorList>
            <person name="Istvanek J."/>
            <person name="Dluhosova J."/>
            <person name="Dluhos P."/>
            <person name="Patkova L."/>
            <person name="Nedelnik J."/>
            <person name="Repkova J."/>
        </authorList>
    </citation>
    <scope>NUCLEOTIDE SEQUENCE [LARGE SCALE GENOMIC DNA]</scope>
    <source>
        <strain evidence="2">cv. Tatra</strain>
        <tissue evidence="1">Young leaves</tissue>
    </source>
</reference>
<accession>A0A2K3LX75</accession>